<name>A0A2U8QR91_9FLAO</name>
<dbReference type="Gene3D" id="2.60.120.10">
    <property type="entry name" value="Jelly Rolls"/>
    <property type="match status" value="1"/>
</dbReference>
<dbReference type="InterPro" id="IPR018490">
    <property type="entry name" value="cNMP-bd_dom_sf"/>
</dbReference>
<dbReference type="Proteomes" id="UP000245429">
    <property type="component" value="Chromosome"/>
</dbReference>
<dbReference type="SUPFAM" id="SSF51206">
    <property type="entry name" value="cAMP-binding domain-like"/>
    <property type="match status" value="1"/>
</dbReference>
<keyword evidence="3" id="KW-1185">Reference proteome</keyword>
<dbReference type="PROSITE" id="PS50042">
    <property type="entry name" value="CNMP_BINDING_3"/>
    <property type="match status" value="1"/>
</dbReference>
<dbReference type="RefSeq" id="WP_109568010.1">
    <property type="nucleotide sequence ID" value="NZ_CP029463.1"/>
</dbReference>
<protein>
    <submittedName>
        <fullName evidence="2">Cyclic nucleotide-binding protein</fullName>
    </submittedName>
</protein>
<gene>
    <name evidence="2" type="ORF">DI487_01075</name>
</gene>
<organism evidence="2 3">
    <name type="scientific">Flavobacterium sediminis</name>
    <dbReference type="NCBI Taxonomy" id="2201181"/>
    <lineage>
        <taxon>Bacteria</taxon>
        <taxon>Pseudomonadati</taxon>
        <taxon>Bacteroidota</taxon>
        <taxon>Flavobacteriia</taxon>
        <taxon>Flavobacteriales</taxon>
        <taxon>Flavobacteriaceae</taxon>
        <taxon>Flavobacterium</taxon>
    </lineage>
</organism>
<dbReference type="InterPro" id="IPR000595">
    <property type="entry name" value="cNMP-bd_dom"/>
</dbReference>
<proteinExistence type="predicted"/>
<reference evidence="2 3" key="1">
    <citation type="submission" date="2018-05" db="EMBL/GenBank/DDBJ databases">
        <title>Flavobacterium sp. MEBiC07310.</title>
        <authorList>
            <person name="Baek K."/>
        </authorList>
    </citation>
    <scope>NUCLEOTIDE SEQUENCE [LARGE SCALE GENOMIC DNA]</scope>
    <source>
        <strain evidence="2 3">MEBiC07310</strain>
    </source>
</reference>
<dbReference type="CDD" id="cd00038">
    <property type="entry name" value="CAP_ED"/>
    <property type="match status" value="1"/>
</dbReference>
<accession>A0A2U8QR91</accession>
<dbReference type="KEGG" id="fse:DI487_01075"/>
<sequence>MHPKLRQDIERKINSSLTDEDFALFLDFLKPVYFSKKETVLEVDHFCSTIYYIEKGLLISYLTDEKGEKHAVQFAFENHWISDLYSFFSHQPSIISIEALEDTTALAISQENFELAMQKLPQFERFFRILIQNAYIHSQQRIAKTFTDDAEQRYKDLIGTNPDFLQRVPQYLIASFLGLNRNH</sequence>
<evidence type="ECO:0000313" key="2">
    <source>
        <dbReference type="EMBL" id="AWM12601.1"/>
    </source>
</evidence>
<dbReference type="AlphaFoldDB" id="A0A2U8QR91"/>
<feature type="domain" description="Cyclic nucleotide-binding" evidence="1">
    <location>
        <begin position="13"/>
        <end position="125"/>
    </location>
</feature>
<evidence type="ECO:0000259" key="1">
    <source>
        <dbReference type="PROSITE" id="PS50042"/>
    </source>
</evidence>
<dbReference type="OrthoDB" id="1092431at2"/>
<dbReference type="Pfam" id="PF00027">
    <property type="entry name" value="cNMP_binding"/>
    <property type="match status" value="1"/>
</dbReference>
<dbReference type="InterPro" id="IPR014710">
    <property type="entry name" value="RmlC-like_jellyroll"/>
</dbReference>
<dbReference type="EMBL" id="CP029463">
    <property type="protein sequence ID" value="AWM12601.1"/>
    <property type="molecule type" value="Genomic_DNA"/>
</dbReference>
<evidence type="ECO:0000313" key="3">
    <source>
        <dbReference type="Proteomes" id="UP000245429"/>
    </source>
</evidence>